<feature type="transmembrane region" description="Helical" evidence="6">
    <location>
        <begin position="162"/>
        <end position="177"/>
    </location>
</feature>
<dbReference type="PIRSF" id="PIRSF038958">
    <property type="entry name" value="PG_synth_SpoVB"/>
    <property type="match status" value="1"/>
</dbReference>
<feature type="transmembrane region" description="Helical" evidence="6">
    <location>
        <begin position="51"/>
        <end position="70"/>
    </location>
</feature>
<keyword evidence="3 6" id="KW-0812">Transmembrane</keyword>
<evidence type="ECO:0000256" key="5">
    <source>
        <dbReference type="ARBA" id="ARBA00023136"/>
    </source>
</evidence>
<feature type="transmembrane region" description="Helical" evidence="6">
    <location>
        <begin position="422"/>
        <end position="440"/>
    </location>
</feature>
<evidence type="ECO:0000313" key="8">
    <source>
        <dbReference type="Proteomes" id="UP001519343"/>
    </source>
</evidence>
<evidence type="ECO:0000256" key="4">
    <source>
        <dbReference type="ARBA" id="ARBA00022989"/>
    </source>
</evidence>
<keyword evidence="8" id="KW-1185">Reference proteome</keyword>
<dbReference type="InterPro" id="IPR002797">
    <property type="entry name" value="Polysacc_synth"/>
</dbReference>
<feature type="transmembrane region" description="Helical" evidence="6">
    <location>
        <begin position="329"/>
        <end position="352"/>
    </location>
</feature>
<name>A0ABS4GJJ8_9BACL</name>
<feature type="transmembrane region" description="Helical" evidence="6">
    <location>
        <begin position="482"/>
        <end position="501"/>
    </location>
</feature>
<feature type="transmembrane region" description="Helical" evidence="6">
    <location>
        <begin position="183"/>
        <end position="205"/>
    </location>
</feature>
<dbReference type="EMBL" id="JAGGKT010000001">
    <property type="protein sequence ID" value="MBP1930443.1"/>
    <property type="molecule type" value="Genomic_DNA"/>
</dbReference>
<accession>A0ABS4GJJ8</accession>
<evidence type="ECO:0000313" key="7">
    <source>
        <dbReference type="EMBL" id="MBP1930443.1"/>
    </source>
</evidence>
<feature type="transmembrane region" description="Helical" evidence="6">
    <location>
        <begin position="12"/>
        <end position="31"/>
    </location>
</feature>
<feature type="transmembrane region" description="Helical" evidence="6">
    <location>
        <begin position="90"/>
        <end position="115"/>
    </location>
</feature>
<reference evidence="7 8" key="1">
    <citation type="submission" date="2021-03" db="EMBL/GenBank/DDBJ databases">
        <title>Genomic Encyclopedia of Type Strains, Phase IV (KMG-IV): sequencing the most valuable type-strain genomes for metagenomic binning, comparative biology and taxonomic classification.</title>
        <authorList>
            <person name="Goeker M."/>
        </authorList>
    </citation>
    <scope>NUCLEOTIDE SEQUENCE [LARGE SCALE GENOMIC DNA]</scope>
    <source>
        <strain evidence="7 8">DSM 24738</strain>
    </source>
</reference>
<proteinExistence type="predicted"/>
<keyword evidence="4 6" id="KW-1133">Transmembrane helix</keyword>
<feature type="transmembrane region" description="Helical" evidence="6">
    <location>
        <begin position="253"/>
        <end position="278"/>
    </location>
</feature>
<comment type="subcellular location">
    <subcellularLocation>
        <location evidence="1">Cell membrane</location>
        <topology evidence="1">Multi-pass membrane protein</topology>
    </subcellularLocation>
</comment>
<dbReference type="Proteomes" id="UP001519343">
    <property type="component" value="Unassembled WGS sequence"/>
</dbReference>
<dbReference type="PANTHER" id="PTHR30250:SF24">
    <property type="entry name" value="STAGE V SPORULATION PROTEIN B"/>
    <property type="match status" value="1"/>
</dbReference>
<protein>
    <submittedName>
        <fullName evidence="7">Stage V sporulation protein B</fullName>
    </submittedName>
</protein>
<feature type="transmembrane region" description="Helical" evidence="6">
    <location>
        <begin position="364"/>
        <end position="382"/>
    </location>
</feature>
<keyword evidence="2" id="KW-1003">Cell membrane</keyword>
<feature type="transmembrane region" description="Helical" evidence="6">
    <location>
        <begin position="284"/>
        <end position="308"/>
    </location>
</feature>
<dbReference type="Pfam" id="PF01943">
    <property type="entry name" value="Polysacc_synt"/>
    <property type="match status" value="1"/>
</dbReference>
<feature type="transmembrane region" description="Helical" evidence="6">
    <location>
        <begin position="121"/>
        <end position="141"/>
    </location>
</feature>
<dbReference type="CDD" id="cd13124">
    <property type="entry name" value="MATE_SpoVB_like"/>
    <property type="match status" value="1"/>
</dbReference>
<evidence type="ECO:0000256" key="2">
    <source>
        <dbReference type="ARBA" id="ARBA00022475"/>
    </source>
</evidence>
<dbReference type="NCBIfam" id="TIGR02900">
    <property type="entry name" value="spore_V_B"/>
    <property type="match status" value="1"/>
</dbReference>
<dbReference type="InterPro" id="IPR024923">
    <property type="entry name" value="PG_synth_SpoVB"/>
</dbReference>
<evidence type="ECO:0000256" key="1">
    <source>
        <dbReference type="ARBA" id="ARBA00004651"/>
    </source>
</evidence>
<feature type="transmembrane region" description="Helical" evidence="6">
    <location>
        <begin position="394"/>
        <end position="410"/>
    </location>
</feature>
<gene>
    <name evidence="7" type="ORF">J2Z37_000430</name>
</gene>
<keyword evidence="5 6" id="KW-0472">Membrane</keyword>
<organism evidence="7 8">
    <name type="scientific">Ammoniphilus resinae</name>
    <dbReference type="NCBI Taxonomy" id="861532"/>
    <lineage>
        <taxon>Bacteria</taxon>
        <taxon>Bacillati</taxon>
        <taxon>Bacillota</taxon>
        <taxon>Bacilli</taxon>
        <taxon>Bacillales</taxon>
        <taxon>Paenibacillaceae</taxon>
        <taxon>Aneurinibacillus group</taxon>
        <taxon>Ammoniphilus</taxon>
    </lineage>
</organism>
<evidence type="ECO:0000256" key="3">
    <source>
        <dbReference type="ARBA" id="ARBA00022692"/>
    </source>
</evidence>
<feature type="transmembrane region" description="Helical" evidence="6">
    <location>
        <begin position="452"/>
        <end position="470"/>
    </location>
</feature>
<evidence type="ECO:0000256" key="6">
    <source>
        <dbReference type="SAM" id="Phobius"/>
    </source>
</evidence>
<dbReference type="InterPro" id="IPR014249">
    <property type="entry name" value="Spore_V_B"/>
</dbReference>
<dbReference type="InterPro" id="IPR050833">
    <property type="entry name" value="Poly_Biosynth_Transport"/>
</dbReference>
<dbReference type="PANTHER" id="PTHR30250">
    <property type="entry name" value="PST FAMILY PREDICTED COLANIC ACID TRANSPORTER"/>
    <property type="match status" value="1"/>
</dbReference>
<sequence length="526" mass="57877">MMTKQTFFKGTLILVGAGLLTKLLGFINRIFLSRIIGAEGMGLYQMAVPTMYLVITITQFGLPIAISKLVAEAHAQRKPEKIKIILKISLLLVCILSVIFTTAMIFGAPIISKYLLTDQRAYYALVGIAPIVPIVAISSIIRGYFQGKQNMIPTASSQMIEQIIRIFTVLFLAQHFLPMGIEYAAAAAMVGIVIGEFVGMLSLVYHFRKAKLKKIWYGANSLKVIRTHVETWKGLMRIALPVTAGRLIGSFTFWIEPIIVAQSLALAGLATAAATSYYGQLQGMAMPLLTFPTFFTYSLAVTLVPAVAEAHAQKNWRMVHRRIGQSLRIALVIGAPFTVILYIFAEPLGLLIYGSAEVGQIMKIMVPFCLLLYFQGPLAAALQGLDYAQVAMKNSIYGAILKTVAIYILATQPEIGPTGITLSISMGIVVVTLLHFFSIVKLTGFTIKIMDFIKVALAMGLMGWCGIQLYKWGEENLTDALNISVASSGCLLVYLFLLVWFKVLGRQDIQRIPFIGKILSPFIRLR</sequence>
<comment type="caution">
    <text evidence="7">The sequence shown here is derived from an EMBL/GenBank/DDBJ whole genome shotgun (WGS) entry which is preliminary data.</text>
</comment>